<evidence type="ECO:0000256" key="2">
    <source>
        <dbReference type="SAM" id="Phobius"/>
    </source>
</evidence>
<dbReference type="Proteomes" id="UP000663842">
    <property type="component" value="Unassembled WGS sequence"/>
</dbReference>
<dbReference type="Proteomes" id="UP000663856">
    <property type="component" value="Unassembled WGS sequence"/>
</dbReference>
<dbReference type="EMBL" id="CAJNRF010000717">
    <property type="protein sequence ID" value="CAF1977581.1"/>
    <property type="molecule type" value="Genomic_DNA"/>
</dbReference>
<keyword evidence="9" id="KW-1185">Reference proteome</keyword>
<dbReference type="EMBL" id="CAJOBF010000851">
    <property type="protein sequence ID" value="CAF3878754.1"/>
    <property type="molecule type" value="Genomic_DNA"/>
</dbReference>
<evidence type="ECO:0000313" key="8">
    <source>
        <dbReference type="EMBL" id="CAF3878754.1"/>
    </source>
</evidence>
<feature type="domain" description="Snake toxin/toxin-like" evidence="4">
    <location>
        <begin position="28"/>
        <end position="103"/>
    </location>
</feature>
<reference evidence="7" key="1">
    <citation type="submission" date="2021-02" db="EMBL/GenBank/DDBJ databases">
        <authorList>
            <person name="Nowell W R."/>
        </authorList>
    </citation>
    <scope>NUCLEOTIDE SEQUENCE</scope>
</reference>
<keyword evidence="2" id="KW-0812">Transmembrane</keyword>
<proteinExistence type="predicted"/>
<comment type="caution">
    <text evidence="7">The sequence shown here is derived from an EMBL/GenBank/DDBJ whole genome shotgun (WGS) entry which is preliminary data.</text>
</comment>
<gene>
    <name evidence="7" type="ORF">OVN521_LOCUS1167</name>
    <name evidence="8" type="ORF">UXM345_LOCUS9353</name>
    <name evidence="5" type="ORF">WKI299_LOCUS3618</name>
    <name evidence="6" type="ORF">XDN619_LOCUS20166</name>
</gene>
<dbReference type="PANTHER" id="PTHR16983">
    <property type="entry name" value="UPAR/LY6 DOMAIN-CONTAINING PROTEIN"/>
    <property type="match status" value="1"/>
</dbReference>
<evidence type="ECO:0000259" key="4">
    <source>
        <dbReference type="Pfam" id="PF00087"/>
    </source>
</evidence>
<keyword evidence="1 3" id="KW-0732">Signal</keyword>
<evidence type="ECO:0000313" key="6">
    <source>
        <dbReference type="EMBL" id="CAF2108065.1"/>
    </source>
</evidence>
<dbReference type="AlphaFoldDB" id="A0A818YA24"/>
<dbReference type="Proteomes" id="UP000663866">
    <property type="component" value="Unassembled WGS sequence"/>
</dbReference>
<accession>A0A818YA24</accession>
<evidence type="ECO:0000256" key="3">
    <source>
        <dbReference type="SAM" id="SignalP"/>
    </source>
</evidence>
<dbReference type="Pfam" id="PF00087">
    <property type="entry name" value="Toxin_TOLIP"/>
    <property type="match status" value="1"/>
</dbReference>
<protein>
    <recommendedName>
        <fullName evidence="4">Snake toxin/toxin-like domain-containing protein</fullName>
    </recommendedName>
</protein>
<sequence length="128" mass="14143">MAEIISKALTLFLLLSIIDLNHGSARLICWKCDPCPEHHSSQSYSTSIAHCTSSQTICVKNTMRIRFQPPKISKGCVKTCTPSSTSFLGEGISVDCCNTTLCNLSTKNQLSLSIYVYLIIVFTIMFNN</sequence>
<evidence type="ECO:0000313" key="9">
    <source>
        <dbReference type="Proteomes" id="UP000663866"/>
    </source>
</evidence>
<feature type="signal peptide" evidence="3">
    <location>
        <begin position="1"/>
        <end position="25"/>
    </location>
</feature>
<name>A0A818YA24_9BILA</name>
<dbReference type="Proteomes" id="UP000663887">
    <property type="component" value="Unassembled WGS sequence"/>
</dbReference>
<dbReference type="InterPro" id="IPR051110">
    <property type="entry name" value="Ly-6/neurotoxin-like_GPI-ap"/>
</dbReference>
<feature type="chain" id="PRO_5036415139" description="Snake toxin/toxin-like domain-containing protein" evidence="3">
    <location>
        <begin position="26"/>
        <end position="128"/>
    </location>
</feature>
<keyword evidence="2" id="KW-0472">Membrane</keyword>
<dbReference type="Gene3D" id="2.10.60.10">
    <property type="entry name" value="CD59"/>
    <property type="match status" value="1"/>
</dbReference>
<evidence type="ECO:0000313" key="7">
    <source>
        <dbReference type="EMBL" id="CAF3751647.1"/>
    </source>
</evidence>
<dbReference type="SUPFAM" id="SSF57302">
    <property type="entry name" value="Snake toxin-like"/>
    <property type="match status" value="1"/>
</dbReference>
<evidence type="ECO:0000313" key="5">
    <source>
        <dbReference type="EMBL" id="CAF1977581.1"/>
    </source>
</evidence>
<dbReference type="InterPro" id="IPR045860">
    <property type="entry name" value="Snake_toxin-like_sf"/>
</dbReference>
<evidence type="ECO:0000256" key="1">
    <source>
        <dbReference type="ARBA" id="ARBA00022729"/>
    </source>
</evidence>
<dbReference type="EMBL" id="CAJNRG010008893">
    <property type="protein sequence ID" value="CAF2108065.1"/>
    <property type="molecule type" value="Genomic_DNA"/>
</dbReference>
<dbReference type="PANTHER" id="PTHR16983:SF10">
    <property type="entry name" value="PROTEIN QUIVER"/>
    <property type="match status" value="1"/>
</dbReference>
<dbReference type="InterPro" id="IPR035076">
    <property type="entry name" value="Toxin/TOLIP"/>
</dbReference>
<dbReference type="EMBL" id="CAJOBG010000074">
    <property type="protein sequence ID" value="CAF3751647.1"/>
    <property type="molecule type" value="Genomic_DNA"/>
</dbReference>
<keyword evidence="2" id="KW-1133">Transmembrane helix</keyword>
<organism evidence="7 9">
    <name type="scientific">Rotaria magnacalcarata</name>
    <dbReference type="NCBI Taxonomy" id="392030"/>
    <lineage>
        <taxon>Eukaryota</taxon>
        <taxon>Metazoa</taxon>
        <taxon>Spiralia</taxon>
        <taxon>Gnathifera</taxon>
        <taxon>Rotifera</taxon>
        <taxon>Eurotatoria</taxon>
        <taxon>Bdelloidea</taxon>
        <taxon>Philodinida</taxon>
        <taxon>Philodinidae</taxon>
        <taxon>Rotaria</taxon>
    </lineage>
</organism>
<feature type="transmembrane region" description="Helical" evidence="2">
    <location>
        <begin position="110"/>
        <end position="127"/>
    </location>
</feature>